<comment type="caution">
    <text evidence="2">The sequence shown here is derived from an EMBL/GenBank/DDBJ whole genome shotgun (WGS) entry which is preliminary data.</text>
</comment>
<name>A0ABR4XNM1_9LACO</name>
<protein>
    <recommendedName>
        <fullName evidence="4">Alcohol dehydrogenase-like C-terminal domain-containing protein</fullName>
    </recommendedName>
</protein>
<evidence type="ECO:0000313" key="3">
    <source>
        <dbReference type="Proteomes" id="UP000030023"/>
    </source>
</evidence>
<dbReference type="Gene3D" id="3.40.50.720">
    <property type="entry name" value="NAD(P)-binding Rossmann-like Domain"/>
    <property type="match status" value="1"/>
</dbReference>
<keyword evidence="1" id="KW-0472">Membrane</keyword>
<keyword evidence="3" id="KW-1185">Reference proteome</keyword>
<dbReference type="PANTHER" id="PTHR11695:SF294">
    <property type="entry name" value="RETICULON-4-INTERACTING PROTEIN 1, MITOCHONDRIAL"/>
    <property type="match status" value="1"/>
</dbReference>
<evidence type="ECO:0000256" key="1">
    <source>
        <dbReference type="SAM" id="Phobius"/>
    </source>
</evidence>
<evidence type="ECO:0008006" key="4">
    <source>
        <dbReference type="Google" id="ProtNLM"/>
    </source>
</evidence>
<dbReference type="InterPro" id="IPR050700">
    <property type="entry name" value="YIM1/Zinc_Alcohol_DH_Fams"/>
</dbReference>
<feature type="transmembrane region" description="Helical" evidence="1">
    <location>
        <begin position="63"/>
        <end position="85"/>
    </location>
</feature>
<dbReference type="SUPFAM" id="SSF51735">
    <property type="entry name" value="NAD(P)-binding Rossmann-fold domains"/>
    <property type="match status" value="1"/>
</dbReference>
<dbReference type="PANTHER" id="PTHR11695">
    <property type="entry name" value="ALCOHOL DEHYDROGENASE RELATED"/>
    <property type="match status" value="1"/>
</dbReference>
<dbReference type="InterPro" id="IPR036291">
    <property type="entry name" value="NAD(P)-bd_dom_sf"/>
</dbReference>
<evidence type="ECO:0000313" key="2">
    <source>
        <dbReference type="EMBL" id="KGO21313.1"/>
    </source>
</evidence>
<keyword evidence="1" id="KW-1133">Transmembrane helix</keyword>
<feature type="transmembrane region" description="Helical" evidence="1">
    <location>
        <begin position="109"/>
        <end position="133"/>
    </location>
</feature>
<feature type="non-terminal residue" evidence="2">
    <location>
        <position position="1"/>
    </location>
</feature>
<sequence length="181" mass="20206">SSQRPGSDQKYQLVDSRLVGKAPKNLSAGQIAAMPLTTITAYEILIDHLLLKFKKNYASGKKILIINGAGGVGSILIQLSAYLGLEVFTTAHSQQAKKMAQAVPDQKKFLITLFWILIMILKKMSFDYIVFLYDPSVYLDKVIRHIKPFGRLVSIVGTDKGLHLGYLKKHWCTIFLGIHVC</sequence>
<dbReference type="Gene3D" id="3.90.180.10">
    <property type="entry name" value="Medium-chain alcohol dehydrogenases, catalytic domain"/>
    <property type="match status" value="1"/>
</dbReference>
<keyword evidence="1" id="KW-0812">Transmembrane</keyword>
<organism evidence="2 3">
    <name type="scientific">Oenococcus alcoholitolerans</name>
    <dbReference type="NCBI Taxonomy" id="931074"/>
    <lineage>
        <taxon>Bacteria</taxon>
        <taxon>Bacillati</taxon>
        <taxon>Bacillota</taxon>
        <taxon>Bacilli</taxon>
        <taxon>Lactobacillales</taxon>
        <taxon>Lactobacillaceae</taxon>
        <taxon>Oenococcus</taxon>
    </lineage>
</organism>
<dbReference type="EMBL" id="AXCV01000619">
    <property type="protein sequence ID" value="KGO21313.1"/>
    <property type="molecule type" value="Genomic_DNA"/>
</dbReference>
<accession>A0ABR4XNM1</accession>
<dbReference type="Proteomes" id="UP000030023">
    <property type="component" value="Unassembled WGS sequence"/>
</dbReference>
<proteinExistence type="predicted"/>
<reference evidence="2 3" key="1">
    <citation type="journal article" date="2014" name="Antonie Van Leeuwenhoek">
        <title>Oenococcus alcoholitolerans sp. nov., a lactic acid bacteria isolated from cachaca and ethanol fermentation processes.</title>
        <authorList>
            <person name="Badotti F."/>
            <person name="Moreira A.P."/>
            <person name="Tonon L.A."/>
            <person name="de Lucena B.T."/>
            <person name="Gomes Fde C."/>
            <person name="Kruger R."/>
            <person name="Thompson C.C."/>
            <person name="de Morais M.A.Jr."/>
            <person name="Rosa C.A."/>
            <person name="Thompson F.L."/>
        </authorList>
    </citation>
    <scope>NUCLEOTIDE SEQUENCE [LARGE SCALE GENOMIC DNA]</scope>
    <source>
        <strain evidence="2 3">UFRJ-M7.2.18</strain>
    </source>
</reference>
<gene>
    <name evidence="2" type="ORF">Q757_09830</name>
</gene>